<evidence type="ECO:0000313" key="1">
    <source>
        <dbReference type="EMBL" id="GMF00197.1"/>
    </source>
</evidence>
<dbReference type="Proteomes" id="UP001165064">
    <property type="component" value="Unassembled WGS sequence"/>
</dbReference>
<protein>
    <submittedName>
        <fullName evidence="1">Unnamed protein product</fullName>
    </submittedName>
</protein>
<keyword evidence="2" id="KW-1185">Reference proteome</keyword>
<name>A0ACB5U394_AMBMO</name>
<proteinExistence type="predicted"/>
<evidence type="ECO:0000313" key="2">
    <source>
        <dbReference type="Proteomes" id="UP001165064"/>
    </source>
</evidence>
<accession>A0ACB5U394</accession>
<gene>
    <name evidence="1" type="ORF">Amon02_001094200</name>
</gene>
<reference evidence="1" key="1">
    <citation type="submission" date="2023-04" db="EMBL/GenBank/DDBJ databases">
        <title>Ambrosiozyma monospora NBRC 10751.</title>
        <authorList>
            <person name="Ichikawa N."/>
            <person name="Sato H."/>
            <person name="Tonouchi N."/>
        </authorList>
    </citation>
    <scope>NUCLEOTIDE SEQUENCE</scope>
    <source>
        <strain evidence="1">NBRC 10751</strain>
    </source>
</reference>
<sequence length="352" mass="37732">MHDDKGKTSSKTTKTGNKLSSGSIAGLVVGCVVGVLLALLLLACCWRRRKRGTTGNKRGPFAFGRKKRSSVYSEDGDLPLDVEKNRTTSTTFHVPEDEDDIVMSPTESQGIFQSQQKKQKAPPPPPPASSSPNQYDYNSIESNLTDMRNTLASSASGKMMMPPIPPPSRKSKSINDQASQYYMNNNNSSSSDRVMHVLYENSEEDSSTSSAGSRDRARASTGVQRVPSNRSEDDASLSGMSSTGSDADEGDPFRPSSGYGFGQQRRGYGGIRLSSGSSTNDNRSSSDSQTQTGRQWRRFFKSGSSFNSSVAPLVPAYAIGSQNQVGNRNSAGSRNSAASGSEGHTVMKMTIG</sequence>
<organism evidence="1 2">
    <name type="scientific">Ambrosiozyma monospora</name>
    <name type="common">Yeast</name>
    <name type="synonym">Endomycopsis monosporus</name>
    <dbReference type="NCBI Taxonomy" id="43982"/>
    <lineage>
        <taxon>Eukaryota</taxon>
        <taxon>Fungi</taxon>
        <taxon>Dikarya</taxon>
        <taxon>Ascomycota</taxon>
        <taxon>Saccharomycotina</taxon>
        <taxon>Pichiomycetes</taxon>
        <taxon>Pichiales</taxon>
        <taxon>Pichiaceae</taxon>
        <taxon>Ambrosiozyma</taxon>
    </lineage>
</organism>
<comment type="caution">
    <text evidence="1">The sequence shown here is derived from an EMBL/GenBank/DDBJ whole genome shotgun (WGS) entry which is preliminary data.</text>
</comment>
<dbReference type="EMBL" id="BSXS01011309">
    <property type="protein sequence ID" value="GMF00197.1"/>
    <property type="molecule type" value="Genomic_DNA"/>
</dbReference>